<dbReference type="AlphaFoldDB" id="R8B4T1"/>
<dbReference type="InterPro" id="IPR016064">
    <property type="entry name" value="NAD/diacylglycerol_kinase_sf"/>
</dbReference>
<dbReference type="GO" id="GO:0008654">
    <property type="term" value="P:phospholipid biosynthetic process"/>
    <property type="evidence" value="ECO:0007669"/>
    <property type="project" value="InterPro"/>
</dbReference>
<dbReference type="GO" id="GO:0019242">
    <property type="term" value="P:methylglyoxal biosynthetic process"/>
    <property type="evidence" value="ECO:0007669"/>
    <property type="project" value="InterPro"/>
</dbReference>
<dbReference type="Gene3D" id="2.60.200.40">
    <property type="match status" value="1"/>
</dbReference>
<keyword evidence="2" id="KW-0418">Kinase</keyword>
<dbReference type="STRING" id="1318628.MARLIPOL_02500"/>
<dbReference type="InterPro" id="IPR001206">
    <property type="entry name" value="Diacylglycerol_kinase_cat_dom"/>
</dbReference>
<evidence type="ECO:0000259" key="1">
    <source>
        <dbReference type="PROSITE" id="PS50146"/>
    </source>
</evidence>
<dbReference type="InterPro" id="IPR004363">
    <property type="entry name" value="Methylgl_synth"/>
</dbReference>
<dbReference type="SUPFAM" id="SSF111331">
    <property type="entry name" value="NAD kinase/diacylglycerol kinase-like"/>
    <property type="match status" value="1"/>
</dbReference>
<reference evidence="2 3" key="1">
    <citation type="journal article" date="2013" name="Genome Announc.">
        <title>Draft Genome Sequence of the Moderately Halophilic Bacterium Marinobacter lipolyticus Strain SM19.</title>
        <authorList>
            <person name="Papke R.T."/>
            <person name="de la Haba R.R."/>
            <person name="Infante-Dominguez C."/>
            <person name="Perez D."/>
            <person name="Sanchez-Porro C."/>
            <person name="Lapierre P."/>
            <person name="Ventosa A."/>
        </authorList>
    </citation>
    <scope>NUCLEOTIDE SEQUENCE [LARGE SCALE GENOMIC DNA]</scope>
    <source>
        <strain evidence="2 3">SM19</strain>
    </source>
</reference>
<dbReference type="PATRIC" id="fig|1318628.3.peg.500"/>
<dbReference type="OrthoDB" id="142078at2"/>
<dbReference type="GO" id="GO:0005524">
    <property type="term" value="F:ATP binding"/>
    <property type="evidence" value="ECO:0007669"/>
    <property type="project" value="InterPro"/>
</dbReference>
<dbReference type="RefSeq" id="WP_012136499.1">
    <property type="nucleotide sequence ID" value="NZ_KE007306.1"/>
</dbReference>
<dbReference type="Pfam" id="PF00781">
    <property type="entry name" value="DAGK_cat"/>
    <property type="match status" value="1"/>
</dbReference>
<dbReference type="HOGENOM" id="CLU_045532_5_1_6"/>
<dbReference type="PANTHER" id="PTHR30492">
    <property type="entry name" value="METHYLGLYOXAL SYNTHASE"/>
    <property type="match status" value="1"/>
</dbReference>
<dbReference type="InterPro" id="IPR005218">
    <property type="entry name" value="Diacylglycerol/lipid_kinase"/>
</dbReference>
<dbReference type="PROSITE" id="PS50146">
    <property type="entry name" value="DAGK"/>
    <property type="match status" value="1"/>
</dbReference>
<dbReference type="Pfam" id="PF19279">
    <property type="entry name" value="YegS_C"/>
    <property type="match status" value="1"/>
</dbReference>
<dbReference type="GO" id="GO:0005829">
    <property type="term" value="C:cytosol"/>
    <property type="evidence" value="ECO:0007669"/>
    <property type="project" value="TreeGrafter"/>
</dbReference>
<dbReference type="Gene3D" id="3.40.50.10330">
    <property type="entry name" value="Probable inorganic polyphosphate/atp-NAD kinase, domain 1"/>
    <property type="match status" value="1"/>
</dbReference>
<accession>R8B4T1</accession>
<dbReference type="Proteomes" id="UP000016540">
    <property type="component" value="Unassembled WGS sequence"/>
</dbReference>
<feature type="domain" description="DAGKc" evidence="1">
    <location>
        <begin position="51"/>
        <end position="121"/>
    </location>
</feature>
<dbReference type="PANTHER" id="PTHR30492:SF0">
    <property type="entry name" value="METHYLGLYOXAL SYNTHASE"/>
    <property type="match status" value="1"/>
</dbReference>
<dbReference type="InterPro" id="IPR017438">
    <property type="entry name" value="ATP-NAD_kinase_N"/>
</dbReference>
<keyword evidence="3" id="KW-1185">Reference proteome</keyword>
<dbReference type="eggNOG" id="COG1597">
    <property type="taxonomic scope" value="Bacteria"/>
</dbReference>
<organism evidence="2 3">
    <name type="scientific">Marinobacter lipolyticus SM19</name>
    <dbReference type="NCBI Taxonomy" id="1318628"/>
    <lineage>
        <taxon>Bacteria</taxon>
        <taxon>Pseudomonadati</taxon>
        <taxon>Pseudomonadota</taxon>
        <taxon>Gammaproteobacteria</taxon>
        <taxon>Pseudomonadales</taxon>
        <taxon>Marinobacteraceae</taxon>
        <taxon>Marinobacter</taxon>
    </lineage>
</organism>
<dbReference type="NCBIfam" id="TIGR00147">
    <property type="entry name" value="YegS/Rv2252/BmrU family lipid kinase"/>
    <property type="match status" value="1"/>
</dbReference>
<dbReference type="GO" id="GO:0008929">
    <property type="term" value="F:methylglyoxal synthase activity"/>
    <property type="evidence" value="ECO:0007669"/>
    <property type="project" value="InterPro"/>
</dbReference>
<sequence length="293" mass="31714">MTYWLVANSSAGNGQRGRDFWLAQLANAGIREPTCCDFERDDWTRQLRPGDVVMVAGGDGSVNVGARLCLRYDATLAVLPSGTANDFARNLGLPEAPGDLCALIRKGASQRVDVAEFNDQLFLNVAHIGLGTIPVCQTDDSRKKLLGRFSYGVELLRKLGEKRGFHAEIRCDQGFVRGRWLSIAIANGAFFGGGNEIPEAAVNSGRLDVIAVKPRPLLQLLLTFFMLRLNRHSPQRTSTVVHLKGQDCRVDTRRPKTVTADGDVAGKTPLNVVCRAHSLSVIGASVLAAESSS</sequence>
<dbReference type="EMBL" id="ASAD01000006">
    <property type="protein sequence ID" value="EON93539.1"/>
    <property type="molecule type" value="Genomic_DNA"/>
</dbReference>
<gene>
    <name evidence="2" type="ORF">MARLIPOL_02500</name>
</gene>
<comment type="caution">
    <text evidence="2">The sequence shown here is derived from an EMBL/GenBank/DDBJ whole genome shotgun (WGS) entry which is preliminary data.</text>
</comment>
<evidence type="ECO:0000313" key="2">
    <source>
        <dbReference type="EMBL" id="EON93539.1"/>
    </source>
</evidence>
<proteinExistence type="predicted"/>
<name>R8B4T1_9GAMM</name>
<dbReference type="GO" id="GO:0016301">
    <property type="term" value="F:kinase activity"/>
    <property type="evidence" value="ECO:0007669"/>
    <property type="project" value="UniProtKB-KW"/>
</dbReference>
<dbReference type="InterPro" id="IPR045540">
    <property type="entry name" value="YegS/DAGK_C"/>
</dbReference>
<evidence type="ECO:0000313" key="3">
    <source>
        <dbReference type="Proteomes" id="UP000016540"/>
    </source>
</evidence>
<protein>
    <submittedName>
        <fullName evidence="2">Diacylglycerol kinase catalytic subunit</fullName>
    </submittedName>
</protein>
<keyword evidence="2" id="KW-0808">Transferase</keyword>